<evidence type="ECO:0000313" key="3">
    <source>
        <dbReference type="Proteomes" id="UP000604825"/>
    </source>
</evidence>
<proteinExistence type="predicted"/>
<sequence length="680" mass="74148">MAGVASRAAGAEFAQFVFGKYGVRVASSPPSGSDFSLLVAFGRCRFRLEEEFVKQTLRSILGNTKDSFNACLIDERIFLFTISCKEVGFEVCKIRSFECADYKLSFHLFNEAGLASANALVSASERQSFPWMEVGPKQKVSFADMVKKPASVLSGANSVPIGKFQGSSSAASIPAPRTGRKSVFDILKFPRTFVFDRIIWPNVDDLAGKSAYRSLAVIGQESPGDQDTCLDLQLGLSSLSRSCAPTLSNSNSTEVVIASQDDSSAADTVHRGGFLTEAGGNSLTQLHSANPDPTSCHPSATLLSAMAYQRADPRIFVPQGLEAMEVQGRPPMARVVCLRPGAKNNDLAIVTINPMPEVQDYREDEYVVNAISSFGRVINWVDDPDYINRLLIRARVSDLEAVPNFLVCTEREDHHGESWIVQCEILSGELLGGLLADEDPALGPGDIPPNGPFDFFGFVNEYKEEEEEANELLNNMNNIEDENVVQQPVVEVNLPVLNHPMENFLAEEIDEDQLIDVEMEQTRIGLVVPPACPDRLTINCPYITPEAGADEKDDNIVPPSSPGDKGSVSDSSLKKRARKKAVVVESQVRRSPRFKELKKGFKSPQCKNRSCLGCNSAPPSLSTKTIRKIGTEICNIDPAKLTDEELTKKKKMTTPVGRGPSLDKGESSNQSANEEGSPKI</sequence>
<dbReference type="OrthoDB" id="696876at2759"/>
<dbReference type="EMBL" id="CAJGYO010000014">
    <property type="protein sequence ID" value="CAD6266675.1"/>
    <property type="molecule type" value="Genomic_DNA"/>
</dbReference>
<name>A0A811R952_9POAL</name>
<feature type="region of interest" description="Disordered" evidence="1">
    <location>
        <begin position="547"/>
        <end position="588"/>
    </location>
</feature>
<dbReference type="PANTHER" id="PTHR33075:SF7">
    <property type="entry name" value="OS02G0303350 PROTEIN"/>
    <property type="match status" value="1"/>
</dbReference>
<dbReference type="AlphaFoldDB" id="A0A811R952"/>
<organism evidence="2 3">
    <name type="scientific">Miscanthus lutarioriparius</name>
    <dbReference type="NCBI Taxonomy" id="422564"/>
    <lineage>
        <taxon>Eukaryota</taxon>
        <taxon>Viridiplantae</taxon>
        <taxon>Streptophyta</taxon>
        <taxon>Embryophyta</taxon>
        <taxon>Tracheophyta</taxon>
        <taxon>Spermatophyta</taxon>
        <taxon>Magnoliopsida</taxon>
        <taxon>Liliopsida</taxon>
        <taxon>Poales</taxon>
        <taxon>Poaceae</taxon>
        <taxon>PACMAD clade</taxon>
        <taxon>Panicoideae</taxon>
        <taxon>Andropogonodae</taxon>
        <taxon>Andropogoneae</taxon>
        <taxon>Saccharinae</taxon>
        <taxon>Miscanthus</taxon>
    </lineage>
</organism>
<protein>
    <submittedName>
        <fullName evidence="2">Uncharacterized protein</fullName>
    </submittedName>
</protein>
<evidence type="ECO:0000256" key="1">
    <source>
        <dbReference type="SAM" id="MobiDB-lite"/>
    </source>
</evidence>
<gene>
    <name evidence="2" type="ORF">NCGR_LOCUS49980</name>
</gene>
<accession>A0A811R952</accession>
<reference evidence="2" key="1">
    <citation type="submission" date="2020-10" db="EMBL/GenBank/DDBJ databases">
        <authorList>
            <person name="Han B."/>
            <person name="Lu T."/>
            <person name="Zhao Q."/>
            <person name="Huang X."/>
            <person name="Zhao Y."/>
        </authorList>
    </citation>
    <scope>NUCLEOTIDE SEQUENCE</scope>
</reference>
<comment type="caution">
    <text evidence="2">The sequence shown here is derived from an EMBL/GenBank/DDBJ whole genome shotgun (WGS) entry which is preliminary data.</text>
</comment>
<dbReference type="Proteomes" id="UP000604825">
    <property type="component" value="Unassembled WGS sequence"/>
</dbReference>
<feature type="region of interest" description="Disordered" evidence="1">
    <location>
        <begin position="640"/>
        <end position="680"/>
    </location>
</feature>
<keyword evidence="3" id="KW-1185">Reference proteome</keyword>
<evidence type="ECO:0000313" key="2">
    <source>
        <dbReference type="EMBL" id="CAD6266675.1"/>
    </source>
</evidence>
<dbReference type="PANTHER" id="PTHR33075">
    <property type="entry name" value="OS02G0499800 PROTEIN"/>
    <property type="match status" value="1"/>
</dbReference>